<feature type="compositionally biased region" description="Low complexity" evidence="1">
    <location>
        <begin position="159"/>
        <end position="172"/>
    </location>
</feature>
<gene>
    <name evidence="2" type="ORF">P171DRAFT_267181</name>
</gene>
<dbReference type="EMBL" id="MU001499">
    <property type="protein sequence ID" value="KAF2445535.1"/>
    <property type="molecule type" value="Genomic_DNA"/>
</dbReference>
<reference evidence="2" key="1">
    <citation type="journal article" date="2020" name="Stud. Mycol.">
        <title>101 Dothideomycetes genomes: a test case for predicting lifestyles and emergence of pathogens.</title>
        <authorList>
            <person name="Haridas S."/>
            <person name="Albert R."/>
            <person name="Binder M."/>
            <person name="Bloem J."/>
            <person name="Labutti K."/>
            <person name="Salamov A."/>
            <person name="Andreopoulos B."/>
            <person name="Baker S."/>
            <person name="Barry K."/>
            <person name="Bills G."/>
            <person name="Bluhm B."/>
            <person name="Cannon C."/>
            <person name="Castanera R."/>
            <person name="Culley D."/>
            <person name="Daum C."/>
            <person name="Ezra D."/>
            <person name="Gonzalez J."/>
            <person name="Henrissat B."/>
            <person name="Kuo A."/>
            <person name="Liang C."/>
            <person name="Lipzen A."/>
            <person name="Lutzoni F."/>
            <person name="Magnuson J."/>
            <person name="Mondo S."/>
            <person name="Nolan M."/>
            <person name="Ohm R."/>
            <person name="Pangilinan J."/>
            <person name="Park H.-J."/>
            <person name="Ramirez L."/>
            <person name="Alfaro M."/>
            <person name="Sun H."/>
            <person name="Tritt A."/>
            <person name="Yoshinaga Y."/>
            <person name="Zwiers L.-H."/>
            <person name="Turgeon B."/>
            <person name="Goodwin S."/>
            <person name="Spatafora J."/>
            <person name="Crous P."/>
            <person name="Grigoriev I."/>
        </authorList>
    </citation>
    <scope>NUCLEOTIDE SEQUENCE</scope>
    <source>
        <strain evidence="2">CBS 690.94</strain>
    </source>
</reference>
<comment type="caution">
    <text evidence="2">The sequence shown here is derived from an EMBL/GenBank/DDBJ whole genome shotgun (WGS) entry which is preliminary data.</text>
</comment>
<feature type="region of interest" description="Disordered" evidence="1">
    <location>
        <begin position="83"/>
        <end position="214"/>
    </location>
</feature>
<name>A0A9P4UCV0_9PLEO</name>
<dbReference type="OrthoDB" id="5151921at2759"/>
<protein>
    <submittedName>
        <fullName evidence="2">Uncharacterized protein</fullName>
    </submittedName>
</protein>
<dbReference type="Proteomes" id="UP000799764">
    <property type="component" value="Unassembled WGS sequence"/>
</dbReference>
<organism evidence="2 3">
    <name type="scientific">Karstenula rhodostoma CBS 690.94</name>
    <dbReference type="NCBI Taxonomy" id="1392251"/>
    <lineage>
        <taxon>Eukaryota</taxon>
        <taxon>Fungi</taxon>
        <taxon>Dikarya</taxon>
        <taxon>Ascomycota</taxon>
        <taxon>Pezizomycotina</taxon>
        <taxon>Dothideomycetes</taxon>
        <taxon>Pleosporomycetidae</taxon>
        <taxon>Pleosporales</taxon>
        <taxon>Massarineae</taxon>
        <taxon>Didymosphaeriaceae</taxon>
        <taxon>Karstenula</taxon>
    </lineage>
</organism>
<keyword evidence="3" id="KW-1185">Reference proteome</keyword>
<feature type="compositionally biased region" description="Polar residues" evidence="1">
    <location>
        <begin position="83"/>
        <end position="103"/>
    </location>
</feature>
<evidence type="ECO:0000256" key="1">
    <source>
        <dbReference type="SAM" id="MobiDB-lite"/>
    </source>
</evidence>
<evidence type="ECO:0000313" key="3">
    <source>
        <dbReference type="Proteomes" id="UP000799764"/>
    </source>
</evidence>
<proteinExistence type="predicted"/>
<accession>A0A9P4UCV0</accession>
<evidence type="ECO:0000313" key="2">
    <source>
        <dbReference type="EMBL" id="KAF2445535.1"/>
    </source>
</evidence>
<dbReference type="AlphaFoldDB" id="A0A9P4UCV0"/>
<sequence length="305" mass="33259">MTKPKSKTISAPFDARHVGGVSIPVATVPIAGIERSSTTLEPDTAPSHTFVAHGNIEVPRRSNTVASALGRPSLTLKTSISLLRGRSNSNTQATESADGNSKGNMPVRSLRKKASTSRFWQKAHHETPAVESPQEDEEAARDVPPAPLHKDTPVLRTKPSSSFTPSVSTTNPYIYQSTVPPPPPPPPASEPKPTPPHRARSQKKPPVVRSKRADSATAIDLDDVLVAERPLGFREILAVSSFSERMSLYKKTREYWAHANHGLGEWVDRSKPRPTFRVGLFRGGFLAAPLLSLENFRMPYTSSKV</sequence>
<feature type="compositionally biased region" description="Pro residues" evidence="1">
    <location>
        <begin position="179"/>
        <end position="194"/>
    </location>
</feature>